<dbReference type="RefSeq" id="WP_009563969.1">
    <property type="nucleotide sequence ID" value="NZ_CP033446.1"/>
</dbReference>
<dbReference type="InterPro" id="IPR002010">
    <property type="entry name" value="T3SS_IM_R"/>
</dbReference>
<dbReference type="EMBL" id="QWGP01000005">
    <property type="protein sequence ID" value="RHZ96378.1"/>
    <property type="molecule type" value="Genomic_DNA"/>
</dbReference>
<evidence type="ECO:0000256" key="8">
    <source>
        <dbReference type="ARBA" id="ARBA00023143"/>
    </source>
</evidence>
<evidence type="ECO:0000256" key="6">
    <source>
        <dbReference type="ARBA" id="ARBA00022989"/>
    </source>
</evidence>
<dbReference type="GO" id="GO:0005886">
    <property type="term" value="C:plasma membrane"/>
    <property type="evidence" value="ECO:0007669"/>
    <property type="project" value="UniProtKB-SubCell"/>
</dbReference>
<evidence type="ECO:0000256" key="4">
    <source>
        <dbReference type="ARBA" id="ARBA00022475"/>
    </source>
</evidence>
<dbReference type="GO" id="GO:0044780">
    <property type="term" value="P:bacterial-type flagellum assembly"/>
    <property type="evidence" value="ECO:0007669"/>
    <property type="project" value="UniProtKB-UniRule"/>
</dbReference>
<dbReference type="PRINTS" id="PR00953">
    <property type="entry name" value="TYPE3IMRPROT"/>
</dbReference>
<comment type="subcellular location">
    <subcellularLocation>
        <location evidence="10">Cell membrane</location>
        <topology evidence="10">Multi-pass membrane protein</topology>
    </subcellularLocation>
    <subcellularLocation>
        <location evidence="10">Bacterial flagellum basal body</location>
    </subcellularLocation>
</comment>
<dbReference type="PANTHER" id="PTHR30065:SF8">
    <property type="entry name" value="FLAGELLAR BIOSYNTHETIC PROTEIN FLIR"/>
    <property type="match status" value="1"/>
</dbReference>
<accession>A0AAX1UMJ9</accession>
<dbReference type="InterPro" id="IPR006303">
    <property type="entry name" value="FliR"/>
</dbReference>
<protein>
    <recommendedName>
        <fullName evidence="3 9">Flagellar biosynthetic protein FliR</fullName>
    </recommendedName>
</protein>
<keyword evidence="11" id="KW-0282">Flagellum</keyword>
<feature type="transmembrane region" description="Helical" evidence="10">
    <location>
        <begin position="46"/>
        <end position="65"/>
    </location>
</feature>
<proteinExistence type="inferred from homology"/>
<dbReference type="GO" id="GO:0006605">
    <property type="term" value="P:protein targeting"/>
    <property type="evidence" value="ECO:0007669"/>
    <property type="project" value="UniProtKB-UniRule"/>
</dbReference>
<evidence type="ECO:0000313" key="11">
    <source>
        <dbReference type="EMBL" id="RHZ96378.1"/>
    </source>
</evidence>
<feature type="transmembrane region" description="Helical" evidence="10">
    <location>
        <begin position="193"/>
        <end position="212"/>
    </location>
</feature>
<feature type="transmembrane region" description="Helical" evidence="10">
    <location>
        <begin position="85"/>
        <end position="105"/>
    </location>
</feature>
<feature type="transmembrane region" description="Helical" evidence="10">
    <location>
        <begin position="12"/>
        <end position="34"/>
    </location>
</feature>
<evidence type="ECO:0000256" key="3">
    <source>
        <dbReference type="ARBA" id="ARBA00021717"/>
    </source>
</evidence>
<reference evidence="11 12" key="1">
    <citation type="submission" date="2018-08" db="EMBL/GenBank/DDBJ databases">
        <title>Draft genome sequence of Rhodobacter sphaeroides FY.</title>
        <authorList>
            <person name="Rayyan A."/>
            <person name="Meyer T.E."/>
            <person name="Kyndt J.A."/>
        </authorList>
    </citation>
    <scope>NUCLEOTIDE SEQUENCE [LARGE SCALE GENOMIC DNA]</scope>
    <source>
        <strain evidence="11 12">FY</strain>
    </source>
</reference>
<organism evidence="11 12">
    <name type="scientific">Cereibacter sphaeroides</name>
    <name type="common">Rhodobacter sphaeroides</name>
    <dbReference type="NCBI Taxonomy" id="1063"/>
    <lineage>
        <taxon>Bacteria</taxon>
        <taxon>Pseudomonadati</taxon>
        <taxon>Pseudomonadota</taxon>
        <taxon>Alphaproteobacteria</taxon>
        <taxon>Rhodobacterales</taxon>
        <taxon>Paracoccaceae</taxon>
        <taxon>Cereibacter</taxon>
    </lineage>
</organism>
<keyword evidence="7 10" id="KW-0472">Membrane</keyword>
<keyword evidence="8 10" id="KW-0975">Bacterial flagellum</keyword>
<feature type="transmembrane region" description="Helical" evidence="10">
    <location>
        <begin position="218"/>
        <end position="238"/>
    </location>
</feature>
<evidence type="ECO:0000256" key="7">
    <source>
        <dbReference type="ARBA" id="ARBA00023136"/>
    </source>
</evidence>
<comment type="function">
    <text evidence="1 10">Role in flagellar biosynthesis.</text>
</comment>
<keyword evidence="4 10" id="KW-1003">Cell membrane</keyword>
<dbReference type="NCBIfam" id="TIGR01400">
    <property type="entry name" value="fliR"/>
    <property type="match status" value="1"/>
</dbReference>
<gene>
    <name evidence="11" type="primary">fliR</name>
    <name evidence="11" type="ORF">D1114_06605</name>
</gene>
<evidence type="ECO:0000256" key="10">
    <source>
        <dbReference type="RuleBase" id="RU362071"/>
    </source>
</evidence>
<dbReference type="GeneID" id="67446795"/>
<evidence type="ECO:0000256" key="2">
    <source>
        <dbReference type="ARBA" id="ARBA00009772"/>
    </source>
</evidence>
<dbReference type="GO" id="GO:0009425">
    <property type="term" value="C:bacterial-type flagellum basal body"/>
    <property type="evidence" value="ECO:0007669"/>
    <property type="project" value="UniProtKB-SubCell"/>
</dbReference>
<dbReference type="AlphaFoldDB" id="A0AAX1UMJ9"/>
<sequence length="269" mass="27228">MESAAALPALELPGLLSLLTGAFVASLRIGAFLIASPAFGGRFVPLPVRIVATVILTLPVLGRVELPPPEALASLAAIPLMMQEIAVGLSAGLVLTILFSAAALAGDRIASTAGLGFAAQIDPSAGGQTPVVAQIFGLALTTVFLALDGHLTALDILLRSYESLPPGAPFAPGRFLEAGIGAGGRMFLLGLQIMMPVVAALILINVTIGIVTRSAPQLNVFSFGFPVTMSATLILLFLTAPGTMGAFSGLVEESLTALAGLLGVVHGRG</sequence>
<name>A0AAX1UMJ9_CERSP</name>
<keyword evidence="6 10" id="KW-1133">Transmembrane helix</keyword>
<keyword evidence="11" id="KW-0969">Cilium</keyword>
<evidence type="ECO:0000256" key="9">
    <source>
        <dbReference type="NCBIfam" id="TIGR01400"/>
    </source>
</evidence>
<evidence type="ECO:0000256" key="5">
    <source>
        <dbReference type="ARBA" id="ARBA00022692"/>
    </source>
</evidence>
<comment type="similarity">
    <text evidence="2 10">Belongs to the FliR/MopE/SpaR family.</text>
</comment>
<evidence type="ECO:0000256" key="1">
    <source>
        <dbReference type="ARBA" id="ARBA00002578"/>
    </source>
</evidence>
<dbReference type="Proteomes" id="UP000266305">
    <property type="component" value="Unassembled WGS sequence"/>
</dbReference>
<evidence type="ECO:0000313" key="12">
    <source>
        <dbReference type="Proteomes" id="UP000266305"/>
    </source>
</evidence>
<dbReference type="Pfam" id="PF01311">
    <property type="entry name" value="Bac_export_1"/>
    <property type="match status" value="1"/>
</dbReference>
<keyword evidence="11" id="KW-0966">Cell projection</keyword>
<keyword evidence="5 10" id="KW-0812">Transmembrane</keyword>
<comment type="caution">
    <text evidence="11">The sequence shown here is derived from an EMBL/GenBank/DDBJ whole genome shotgun (WGS) entry which is preliminary data.</text>
</comment>
<dbReference type="PANTHER" id="PTHR30065">
    <property type="entry name" value="FLAGELLAR BIOSYNTHETIC PROTEIN FLIR"/>
    <property type="match status" value="1"/>
</dbReference>